<feature type="region of interest" description="Disordered" evidence="4">
    <location>
        <begin position="148"/>
        <end position="182"/>
    </location>
</feature>
<dbReference type="InterPro" id="IPR001478">
    <property type="entry name" value="PDZ"/>
</dbReference>
<dbReference type="PROSITE" id="PS50106">
    <property type="entry name" value="PDZ"/>
    <property type="match status" value="1"/>
</dbReference>
<dbReference type="CDD" id="cd01255">
    <property type="entry name" value="PH2_Tiam1_2"/>
    <property type="match status" value="1"/>
</dbReference>
<feature type="compositionally biased region" description="Polar residues" evidence="4">
    <location>
        <begin position="336"/>
        <end position="355"/>
    </location>
</feature>
<protein>
    <submittedName>
        <fullName evidence="9">Protein still life like protein</fullName>
    </submittedName>
</protein>
<evidence type="ECO:0000313" key="10">
    <source>
        <dbReference type="Proteomes" id="UP000807504"/>
    </source>
</evidence>
<proteinExistence type="predicted"/>
<keyword evidence="10" id="KW-1185">Reference proteome</keyword>
<feature type="compositionally biased region" description="Low complexity" evidence="4">
    <location>
        <begin position="264"/>
        <end position="280"/>
    </location>
</feature>
<dbReference type="InterPro" id="IPR036034">
    <property type="entry name" value="PDZ_sf"/>
</dbReference>
<dbReference type="SMART" id="SM00325">
    <property type="entry name" value="RhoGEF"/>
    <property type="match status" value="1"/>
</dbReference>
<dbReference type="Gene3D" id="2.30.29.30">
    <property type="entry name" value="Pleckstrin-homology domain (PH domain)/Phosphotyrosine-binding domain (PTB)"/>
    <property type="match status" value="3"/>
</dbReference>
<keyword evidence="3" id="KW-0175">Coiled coil</keyword>
<dbReference type="InterPro" id="IPR003116">
    <property type="entry name" value="RBD_dom"/>
</dbReference>
<feature type="compositionally biased region" description="Basic and acidic residues" evidence="4">
    <location>
        <begin position="392"/>
        <end position="419"/>
    </location>
</feature>
<dbReference type="Pfam" id="PF02196">
    <property type="entry name" value="RBD"/>
    <property type="match status" value="1"/>
</dbReference>
<evidence type="ECO:0000259" key="8">
    <source>
        <dbReference type="PROSITE" id="PS50229"/>
    </source>
</evidence>
<dbReference type="InterPro" id="IPR043537">
    <property type="entry name" value="Tiam1/Tiam2/Sif"/>
</dbReference>
<evidence type="ECO:0000256" key="1">
    <source>
        <dbReference type="ARBA" id="ARBA00022658"/>
    </source>
</evidence>
<feature type="domain" description="WH1" evidence="8">
    <location>
        <begin position="26"/>
        <end position="143"/>
    </location>
</feature>
<feature type="region of interest" description="Disordered" evidence="4">
    <location>
        <begin position="1547"/>
        <end position="1603"/>
    </location>
</feature>
<feature type="domain" description="PDZ" evidence="7">
    <location>
        <begin position="949"/>
        <end position="1025"/>
    </location>
</feature>
<feature type="region of interest" description="Disordered" evidence="4">
    <location>
        <begin position="1615"/>
        <end position="1724"/>
    </location>
</feature>
<dbReference type="Pfam" id="PF23014">
    <property type="entry name" value="PH_Tiam1"/>
    <property type="match status" value="1"/>
</dbReference>
<dbReference type="PROSITE" id="PS50229">
    <property type="entry name" value="WH1"/>
    <property type="match status" value="1"/>
</dbReference>
<feature type="compositionally biased region" description="Basic and acidic residues" evidence="4">
    <location>
        <begin position="1559"/>
        <end position="1571"/>
    </location>
</feature>
<evidence type="ECO:0000256" key="2">
    <source>
        <dbReference type="ARBA" id="ARBA00022737"/>
    </source>
</evidence>
<dbReference type="Proteomes" id="UP000807504">
    <property type="component" value="Unassembled WGS sequence"/>
</dbReference>
<reference evidence="9" key="2">
    <citation type="submission" date="2020-06" db="EMBL/GenBank/DDBJ databases">
        <authorList>
            <person name="Sheffer M."/>
        </authorList>
    </citation>
    <scope>NUCLEOTIDE SEQUENCE</scope>
</reference>
<dbReference type="PANTHER" id="PTHR46001">
    <property type="entry name" value="TIAM (MAMMALIAN TUMOR INVASION AND METASTASIS FACTOR) HOMOLOG"/>
    <property type="match status" value="1"/>
</dbReference>
<dbReference type="PROSITE" id="PS50003">
    <property type="entry name" value="PH_DOMAIN"/>
    <property type="match status" value="1"/>
</dbReference>
<evidence type="ECO:0000259" key="5">
    <source>
        <dbReference type="PROSITE" id="PS50003"/>
    </source>
</evidence>
<dbReference type="Pfam" id="PF00621">
    <property type="entry name" value="RhoGEF"/>
    <property type="match status" value="1"/>
</dbReference>
<dbReference type="GO" id="GO:0005085">
    <property type="term" value="F:guanyl-nucleotide exchange factor activity"/>
    <property type="evidence" value="ECO:0007669"/>
    <property type="project" value="UniProtKB-KW"/>
</dbReference>
<feature type="region of interest" description="Disordered" evidence="4">
    <location>
        <begin position="223"/>
        <end position="362"/>
    </location>
</feature>
<feature type="compositionally biased region" description="Low complexity" evidence="4">
    <location>
        <begin position="838"/>
        <end position="855"/>
    </location>
</feature>
<feature type="region of interest" description="Disordered" evidence="4">
    <location>
        <begin position="392"/>
        <end position="481"/>
    </location>
</feature>
<dbReference type="PANTHER" id="PTHR46001:SF3">
    <property type="entry name" value="PROTEIN STILL LIFE, ISOFORM SIF TYPE 1"/>
    <property type="match status" value="1"/>
</dbReference>
<feature type="compositionally biased region" description="Low complexity" evidence="4">
    <location>
        <begin position="1653"/>
        <end position="1691"/>
    </location>
</feature>
<name>A0A8T0FQG9_ARGBR</name>
<feature type="compositionally biased region" description="Polar residues" evidence="4">
    <location>
        <begin position="444"/>
        <end position="455"/>
    </location>
</feature>
<dbReference type="InterPro" id="IPR000219">
    <property type="entry name" value="DH_dom"/>
</dbReference>
<feature type="domain" description="DH" evidence="6">
    <location>
        <begin position="1187"/>
        <end position="1381"/>
    </location>
</feature>
<dbReference type="GO" id="GO:0007264">
    <property type="term" value="P:small GTPase-mediated signal transduction"/>
    <property type="evidence" value="ECO:0007669"/>
    <property type="project" value="InterPro"/>
</dbReference>
<dbReference type="InterPro" id="IPR055230">
    <property type="entry name" value="PH_Tiam1/2"/>
</dbReference>
<dbReference type="InterPro" id="IPR011993">
    <property type="entry name" value="PH-like_dom_sf"/>
</dbReference>
<dbReference type="SMART" id="SM00461">
    <property type="entry name" value="WH1"/>
    <property type="match status" value="1"/>
</dbReference>
<dbReference type="Gene3D" id="6.10.140.680">
    <property type="match status" value="1"/>
</dbReference>
<evidence type="ECO:0000256" key="4">
    <source>
        <dbReference type="SAM" id="MobiDB-lite"/>
    </source>
</evidence>
<evidence type="ECO:0000313" key="9">
    <source>
        <dbReference type="EMBL" id="KAF8792418.1"/>
    </source>
</evidence>
<dbReference type="EMBL" id="JABXBU010000003">
    <property type="protein sequence ID" value="KAF8792418.1"/>
    <property type="molecule type" value="Genomic_DNA"/>
</dbReference>
<accession>A0A8T0FQG9</accession>
<dbReference type="InterPro" id="IPR000697">
    <property type="entry name" value="WH1/EVH1_dom"/>
</dbReference>
<keyword evidence="2" id="KW-0677">Repeat</keyword>
<dbReference type="SUPFAM" id="SSF48065">
    <property type="entry name" value="DBL homology domain (DH-domain)"/>
    <property type="match status" value="1"/>
</dbReference>
<feature type="compositionally biased region" description="Polar residues" evidence="4">
    <location>
        <begin position="227"/>
        <end position="252"/>
    </location>
</feature>
<comment type="caution">
    <text evidence="9">The sequence shown here is derived from an EMBL/GenBank/DDBJ whole genome shotgun (WGS) entry which is preliminary data.</text>
</comment>
<dbReference type="PROSITE" id="PS00741">
    <property type="entry name" value="DH_1"/>
    <property type="match status" value="1"/>
</dbReference>
<dbReference type="InterPro" id="IPR001331">
    <property type="entry name" value="GDS_CDC24_CS"/>
</dbReference>
<feature type="compositionally biased region" description="Polar residues" evidence="4">
    <location>
        <begin position="296"/>
        <end position="309"/>
    </location>
</feature>
<dbReference type="PROSITE" id="PS50010">
    <property type="entry name" value="DH_2"/>
    <property type="match status" value="1"/>
</dbReference>
<feature type="domain" description="PH" evidence="5">
    <location>
        <begin position="657"/>
        <end position="770"/>
    </location>
</feature>
<feature type="region of interest" description="Disordered" evidence="4">
    <location>
        <begin position="1157"/>
        <end position="1179"/>
    </location>
</feature>
<feature type="compositionally biased region" description="Polar residues" evidence="4">
    <location>
        <begin position="1092"/>
        <end position="1110"/>
    </location>
</feature>
<evidence type="ECO:0000256" key="3">
    <source>
        <dbReference type="SAM" id="Coils"/>
    </source>
</evidence>
<dbReference type="Pfam" id="PF18385">
    <property type="entry name" value="Tiam_CC_Ex"/>
    <property type="match status" value="1"/>
</dbReference>
<feature type="region of interest" description="Disordered" evidence="4">
    <location>
        <begin position="833"/>
        <end position="855"/>
    </location>
</feature>
<feature type="compositionally biased region" description="Basic residues" evidence="4">
    <location>
        <begin position="1580"/>
        <end position="1594"/>
    </location>
</feature>
<dbReference type="SUPFAM" id="SSF50729">
    <property type="entry name" value="PH domain-like"/>
    <property type="match status" value="3"/>
</dbReference>
<dbReference type="CDD" id="cd00160">
    <property type="entry name" value="RhoGEF"/>
    <property type="match status" value="1"/>
</dbReference>
<dbReference type="Pfam" id="PF00595">
    <property type="entry name" value="PDZ"/>
    <property type="match status" value="1"/>
</dbReference>
<gene>
    <name evidence="9" type="ORF">HNY73_004013</name>
</gene>
<dbReference type="SUPFAM" id="SSF50156">
    <property type="entry name" value="PDZ domain-like"/>
    <property type="match status" value="1"/>
</dbReference>
<feature type="coiled-coil region" evidence="3">
    <location>
        <begin position="519"/>
        <end position="556"/>
    </location>
</feature>
<evidence type="ECO:0000259" key="7">
    <source>
        <dbReference type="PROSITE" id="PS50106"/>
    </source>
</evidence>
<dbReference type="InterPro" id="IPR035899">
    <property type="entry name" value="DBL_dom_sf"/>
</dbReference>
<feature type="compositionally biased region" description="Low complexity" evidence="4">
    <location>
        <begin position="1159"/>
        <end position="1172"/>
    </location>
</feature>
<dbReference type="CDD" id="cd00136">
    <property type="entry name" value="PDZ_canonical"/>
    <property type="match status" value="1"/>
</dbReference>
<dbReference type="InterPro" id="IPR001849">
    <property type="entry name" value="PH_domain"/>
</dbReference>
<sequence length="1763" mass="197453">MGNKLSCSCAPLIRKAYRYEDSPWQNARRRDGHLLRLWAEVFHVSATSGAVKWQQVSEDLVPVNITCIQDNPDCVFHITAYNSQVEKILDVRLVQPGTRLGQASECFVYWKDPATGDTWGLNFTSPIDAKQFRECCSPSFKFSRKASSSYSLKLEPPKQQKTKGKRKPQSTPSSPSRSRELQCTCMTAENLHRARNGRVRYTGAATLPRVQPRSVDDYKISYDNRSSRQQTHASSTSVYDNASLRRGTTTASVHGGQKGNRLEPTPTSQQQQTTVKTSLQERISDVGASYHHQDSRQGNNQARQLYAQSTRKEQAKSIDCSSMSEKKDRSRPEELQPQSRNKSKSSDNVFEQSQVDVPGLSLDSNTLKRMLHPLPSNSSPDRDAELKRRLLRKLNSDESRDANRSRQHRSETGRRRSLERSMCLDLPDPDQSPPSDHFLYDNQCYVTPPNSSNENSDADRPYVSSDEGPGHFAPTHTPSSPTSRLLMEYEMHLRNALARGLDAESYSLHTFEALLSQSMENVVALMREVHAELEAIRQEERNISTLDGMVDSVEKRAALSGKCSTLPLPPFSRHPVLTSGGLSAGSSFEINPPASIPQQPSIESTDSRIYLTSSEISDDDRLSLTTALSEEEDGEARNSPYRARSGSAAASFNCTGAVRKAGFLSVKKWLLRKKQQVELARKRGWKGYWVCLKGTTLLFYPCDNRDNRAIDTAPKHLIIVDGAIMQPIPEHPKRDYIFCLSTAFGDAYLFQAPCHVELEIWGFALENSGCGLMSSLQNGELPNPRGLLQHVSKATKSTLNKLGVFTVSSFHAYICARSPSLLTNLLSGRGATKRRSLSRSNSGRRSLSLSTTSSCSLDLPSMPERSIKIQIPDNQTVSTTSLNVRDNMTVEEVLWSACGKKQLSPNDHFLRAKKRKDVDEYFVPPRNELIENLINQYEVLEVCPKVLYQVELSRHSLEQLFGFSVEAELVENVDHQDELCVYVSRVEESSLAHQQGLMKGDEIMVINGAIVSDLDMMYIESVLQEELSLCMMMRSSRTEPPDLASAMRTTTDDYIESLVCPPPPGDSVISEDMIGKLIVPSPMWCKEGGNLLKSQQSSSIERSPDTSGRPTPSPVPNADTSALSVDQIDSILKVIEDSCRKTADTVTEYCRAPLERRSSSLGGASTGSTGSTNMPFIPSRQLSDGEKLRKVIMELIDTERTYVKHLNSLLEHYLEPMKKETFLSNAEINALFGNIQEIVQFQRVFLQSLEEAISAEPDFAKFELPSQFKNVLFALGNSFLYYADQFKLYSSFCASHSKAQKVLHPGEGNAALVEFMQSRNPRGQHSFSLESYLIKPIQRILKYPLLLQQLKHLTDPTSEEHQHLAEALKGMERVAEHINEMQRIHEEYGAIFDHLHRQHLKSSKQHVDLSPGELLFYAGVDWLNISEFLGKIKKGLELYAMCFVFKTAVVFLCKEKIRQKKKLMGSSNKNSTSEVEIIRYQVLIPVTEVQVRSSTIKDGETHFLWELIHLKSQLQRRSEKVYQLSNSTSELRNSFLRTIRQIIRESVRNMTVPPTKASGAREKSPHSKKTDGQGMTRTLSSKKRSARHSQRHSAGHFDREYREYTDDNADANFRTRSRTVADGMDDMMNKSDKSDKSHDSGGSGKLKPGGNLGAPKALSLSAASSLSNSSMGSSSAKLIQSSNPPSSYQPPTVQASSPIWKPRENSFDKASTLPASYKGKEQESTKQYFVYDEYGSALYVIPPTVPKKEQQQATTMSSKQSDC</sequence>
<evidence type="ECO:0000259" key="6">
    <source>
        <dbReference type="PROSITE" id="PS50010"/>
    </source>
</evidence>
<dbReference type="SMART" id="SM00233">
    <property type="entry name" value="PH"/>
    <property type="match status" value="2"/>
</dbReference>
<dbReference type="SMART" id="SM00228">
    <property type="entry name" value="PDZ"/>
    <property type="match status" value="1"/>
</dbReference>
<dbReference type="Pfam" id="PF00169">
    <property type="entry name" value="PH"/>
    <property type="match status" value="1"/>
</dbReference>
<dbReference type="InterPro" id="IPR040655">
    <property type="entry name" value="TIAM1_CC-Ex"/>
</dbReference>
<keyword evidence="1" id="KW-0344">Guanine-nucleotide releasing factor</keyword>
<dbReference type="Gene3D" id="1.20.900.10">
    <property type="entry name" value="Dbl homology (DH) domain"/>
    <property type="match status" value="1"/>
</dbReference>
<reference evidence="9" key="1">
    <citation type="journal article" date="2020" name="bioRxiv">
        <title>Chromosome-level reference genome of the European wasp spider Argiope bruennichi: a resource for studies on range expansion and evolutionary adaptation.</title>
        <authorList>
            <person name="Sheffer M.M."/>
            <person name="Hoppe A."/>
            <person name="Krehenwinkel H."/>
            <person name="Uhl G."/>
            <person name="Kuss A.W."/>
            <person name="Jensen L."/>
            <person name="Jensen C."/>
            <person name="Gillespie R.G."/>
            <person name="Hoff K.J."/>
            <person name="Prost S."/>
        </authorList>
    </citation>
    <scope>NUCLEOTIDE SEQUENCE</scope>
</reference>
<feature type="compositionally biased region" description="Basic and acidic residues" evidence="4">
    <location>
        <begin position="1627"/>
        <end position="1639"/>
    </location>
</feature>
<feature type="region of interest" description="Disordered" evidence="4">
    <location>
        <begin position="1092"/>
        <end position="1122"/>
    </location>
</feature>
<dbReference type="Gene3D" id="2.30.42.10">
    <property type="match status" value="1"/>
</dbReference>
<organism evidence="9 10">
    <name type="scientific">Argiope bruennichi</name>
    <name type="common">Wasp spider</name>
    <name type="synonym">Aranea bruennichi</name>
    <dbReference type="NCBI Taxonomy" id="94029"/>
    <lineage>
        <taxon>Eukaryota</taxon>
        <taxon>Metazoa</taxon>
        <taxon>Ecdysozoa</taxon>
        <taxon>Arthropoda</taxon>
        <taxon>Chelicerata</taxon>
        <taxon>Arachnida</taxon>
        <taxon>Araneae</taxon>
        <taxon>Araneomorphae</taxon>
        <taxon>Entelegynae</taxon>
        <taxon>Araneoidea</taxon>
        <taxon>Araneidae</taxon>
        <taxon>Argiope</taxon>
    </lineage>
</organism>
<feature type="compositionally biased region" description="Basic and acidic residues" evidence="4">
    <location>
        <begin position="324"/>
        <end position="334"/>
    </location>
</feature>